<protein>
    <submittedName>
        <fullName evidence="2">Lactonase family protein</fullName>
    </submittedName>
</protein>
<dbReference type="InterPro" id="IPR015943">
    <property type="entry name" value="WD40/YVTN_repeat-like_dom_sf"/>
</dbReference>
<dbReference type="PANTHER" id="PTHR30344:SF1">
    <property type="entry name" value="6-PHOSPHOGLUCONOLACTONASE"/>
    <property type="match status" value="1"/>
</dbReference>
<gene>
    <name evidence="2" type="ORF">DWV06_10370</name>
</gene>
<dbReference type="SUPFAM" id="SSF51004">
    <property type="entry name" value="C-terminal (heme d1) domain of cytochrome cd1-nitrite reductase"/>
    <property type="match status" value="1"/>
</dbReference>
<dbReference type="InterPro" id="IPR019405">
    <property type="entry name" value="Lactonase_7-beta_prop"/>
</dbReference>
<dbReference type="PANTHER" id="PTHR30344">
    <property type="entry name" value="6-PHOSPHOGLUCONOLACTONASE-RELATED"/>
    <property type="match status" value="1"/>
</dbReference>
<evidence type="ECO:0000256" key="1">
    <source>
        <dbReference type="ARBA" id="ARBA00005564"/>
    </source>
</evidence>
<dbReference type="EMBL" id="QRCT01000029">
    <property type="protein sequence ID" value="RDU23301.1"/>
    <property type="molecule type" value="Genomic_DNA"/>
</dbReference>
<dbReference type="Pfam" id="PF10282">
    <property type="entry name" value="Lactonase"/>
    <property type="match status" value="1"/>
</dbReference>
<dbReference type="GO" id="GO:0017057">
    <property type="term" value="F:6-phosphogluconolactonase activity"/>
    <property type="evidence" value="ECO:0007669"/>
    <property type="project" value="TreeGrafter"/>
</dbReference>
<keyword evidence="3" id="KW-1185">Reference proteome</keyword>
<sequence length="350" mass="39282">MGDKYVAYVGTYTHGDSKGIYIYDMDIENGRLIERKTIPINNASYIAISNNKEYLYSICDMGVEAYKILPDGDLEKINERSIEGMRGCHISTDAKDEFLFVAGYHDGKVTVLRLREDGGLDQITDGIFHKGLGTVTERNLSTHISSVTMTPDQKYLLVVDMGVGHVKIYGLNRANGKLKLVDILRCELDSQPRFIIFSNNGKYAYLNCEAKKCVHVYSYEGDGEIPKFELIQTISTISQNAGSNSISIAMKISEDGRYLYCTNAGNNSVTIFEINQSDGTLQTVCSLPISGDYPKDVGILPNNKYIVSLNHESNQIMTFAVDYENKYFSWKWKPISIETPNCIKIIKVKE</sequence>
<dbReference type="RefSeq" id="WP_115482117.1">
    <property type="nucleotide sequence ID" value="NZ_QRCT01000029.1"/>
</dbReference>
<dbReference type="InterPro" id="IPR050282">
    <property type="entry name" value="Cycloisomerase_2"/>
</dbReference>
<dbReference type="GO" id="GO:0005829">
    <property type="term" value="C:cytosol"/>
    <property type="evidence" value="ECO:0007669"/>
    <property type="project" value="TreeGrafter"/>
</dbReference>
<reference evidence="2 3" key="1">
    <citation type="submission" date="2018-07" db="EMBL/GenBank/DDBJ databases">
        <title>Anaerosacharophilus polymeroproducens gen. nov. sp. nov., an anaerobic bacterium isolated from salt field.</title>
        <authorList>
            <person name="Kim W."/>
            <person name="Yang S.-H."/>
            <person name="Oh J."/>
            <person name="Lee J.-H."/>
            <person name="Kwon K.K."/>
        </authorList>
    </citation>
    <scope>NUCLEOTIDE SEQUENCE [LARGE SCALE GENOMIC DNA]</scope>
    <source>
        <strain evidence="2 3">MCWD5</strain>
    </source>
</reference>
<comment type="similarity">
    <text evidence="1">Belongs to the cycloisomerase 2 family.</text>
</comment>
<proteinExistence type="inferred from homology"/>
<comment type="caution">
    <text evidence="2">The sequence shown here is derived from an EMBL/GenBank/DDBJ whole genome shotgun (WGS) entry which is preliminary data.</text>
</comment>
<dbReference type="Proteomes" id="UP000255036">
    <property type="component" value="Unassembled WGS sequence"/>
</dbReference>
<evidence type="ECO:0000313" key="3">
    <source>
        <dbReference type="Proteomes" id="UP000255036"/>
    </source>
</evidence>
<dbReference type="OrthoDB" id="9790815at2"/>
<evidence type="ECO:0000313" key="2">
    <source>
        <dbReference type="EMBL" id="RDU23301.1"/>
    </source>
</evidence>
<accession>A0A371AUS5</accession>
<dbReference type="AlphaFoldDB" id="A0A371AUS5"/>
<organism evidence="2 3">
    <name type="scientific">Anaerosacchariphilus polymeriproducens</name>
    <dbReference type="NCBI Taxonomy" id="1812858"/>
    <lineage>
        <taxon>Bacteria</taxon>
        <taxon>Bacillati</taxon>
        <taxon>Bacillota</taxon>
        <taxon>Clostridia</taxon>
        <taxon>Lachnospirales</taxon>
        <taxon>Lachnospiraceae</taxon>
        <taxon>Anaerosacchariphilus</taxon>
    </lineage>
</organism>
<dbReference type="InterPro" id="IPR011048">
    <property type="entry name" value="Haem_d1_sf"/>
</dbReference>
<dbReference type="Gene3D" id="2.130.10.10">
    <property type="entry name" value="YVTN repeat-like/Quinoprotein amine dehydrogenase"/>
    <property type="match status" value="1"/>
</dbReference>
<name>A0A371AUS5_9FIRM</name>